<organism evidence="3">
    <name type="scientific">hydrothermal vent metagenome</name>
    <dbReference type="NCBI Taxonomy" id="652676"/>
    <lineage>
        <taxon>unclassified sequences</taxon>
        <taxon>metagenomes</taxon>
        <taxon>ecological metagenomes</taxon>
    </lineage>
</organism>
<feature type="transmembrane region" description="Helical" evidence="1">
    <location>
        <begin position="124"/>
        <end position="142"/>
    </location>
</feature>
<feature type="transmembrane region" description="Helical" evidence="1">
    <location>
        <begin position="42"/>
        <end position="62"/>
    </location>
</feature>
<keyword evidence="1" id="KW-0812">Transmembrane</keyword>
<dbReference type="InterPro" id="IPR032816">
    <property type="entry name" value="VTT_dom"/>
</dbReference>
<dbReference type="GO" id="GO:0005886">
    <property type="term" value="C:plasma membrane"/>
    <property type="evidence" value="ECO:0007669"/>
    <property type="project" value="TreeGrafter"/>
</dbReference>
<dbReference type="Pfam" id="PF09335">
    <property type="entry name" value="VTT_dom"/>
    <property type="match status" value="1"/>
</dbReference>
<reference evidence="3" key="1">
    <citation type="submission" date="2016-10" db="EMBL/GenBank/DDBJ databases">
        <authorList>
            <person name="de Groot N.N."/>
        </authorList>
    </citation>
    <scope>NUCLEOTIDE SEQUENCE</scope>
</reference>
<dbReference type="InterPro" id="IPR051311">
    <property type="entry name" value="DedA_domain"/>
</dbReference>
<feature type="transmembrane region" description="Helical" evidence="1">
    <location>
        <begin position="12"/>
        <end position="35"/>
    </location>
</feature>
<dbReference type="EMBL" id="FPHE01000160">
    <property type="protein sequence ID" value="SFV67087.1"/>
    <property type="molecule type" value="Genomic_DNA"/>
</dbReference>
<keyword evidence="1" id="KW-0472">Membrane</keyword>
<proteinExistence type="predicted"/>
<name>A0A1W1CN13_9ZZZZ</name>
<feature type="domain" description="VTT" evidence="2">
    <location>
        <begin position="25"/>
        <end position="140"/>
    </location>
</feature>
<gene>
    <name evidence="3" type="ORF">MNB_SV-12-1498</name>
</gene>
<accession>A0A1W1CN13</accession>
<feature type="transmembrane region" description="Helical" evidence="1">
    <location>
        <begin position="162"/>
        <end position="179"/>
    </location>
</feature>
<dbReference type="PANTHER" id="PTHR42709:SF2">
    <property type="entry name" value="INNER MEMBRANE PROTEIN YOHD"/>
    <property type="match status" value="1"/>
</dbReference>
<dbReference type="PANTHER" id="PTHR42709">
    <property type="entry name" value="ALKALINE PHOSPHATASE LIKE PROTEIN"/>
    <property type="match status" value="1"/>
</dbReference>
<protein>
    <submittedName>
        <fullName evidence="3">Arginine/ornithine antiporter ArcD</fullName>
    </submittedName>
</protein>
<evidence type="ECO:0000259" key="2">
    <source>
        <dbReference type="Pfam" id="PF09335"/>
    </source>
</evidence>
<dbReference type="AlphaFoldDB" id="A0A1W1CN13"/>
<evidence type="ECO:0000313" key="3">
    <source>
        <dbReference type="EMBL" id="SFV67087.1"/>
    </source>
</evidence>
<keyword evidence="1" id="KW-1133">Transmembrane helix</keyword>
<evidence type="ECO:0000256" key="1">
    <source>
        <dbReference type="SAM" id="Phobius"/>
    </source>
</evidence>
<sequence length="186" mass="21385">MEDTLTSLSTWGYLALAFFSFGGSLVVVAAAGVLSYMGEMNLILSLVIATVFNYIGDMFLFYLGRYHKEDIKPYFEKHKRKIALSTLILRKYGVFAIFIQKFLYGIKTLVPISMALSRYDFKKFGFYNLLASPFFVVVIMLTSYSAGETIKALFESFKEYPWVPVLVLFSIIGAIWYGMEYFTKRR</sequence>